<gene>
    <name evidence="1" type="ORF">A5710_04065</name>
</gene>
<protein>
    <submittedName>
        <fullName evidence="1">Uncharacterized protein</fullName>
    </submittedName>
</protein>
<accession>A0A1A2XSX2</accession>
<reference evidence="2" key="1">
    <citation type="submission" date="2016-06" db="EMBL/GenBank/DDBJ databases">
        <authorList>
            <person name="Sutton G."/>
            <person name="Brinkac L."/>
            <person name="Sanka R."/>
            <person name="Adams M."/>
            <person name="Lau E."/>
            <person name="Sam S."/>
            <person name="Sreng N."/>
            <person name="Him V."/>
            <person name="Kerleguer A."/>
            <person name="Cheng S."/>
        </authorList>
    </citation>
    <scope>NUCLEOTIDE SEQUENCE [LARGE SCALE GENOMIC DNA]</scope>
    <source>
        <strain evidence="2">E1876</strain>
    </source>
</reference>
<proteinExistence type="predicted"/>
<name>A0A1A2XSX2_MYCSD</name>
<organism evidence="1 2">
    <name type="scientific">Mycolicibacter sinensis (strain JDM601)</name>
    <name type="common">Mycobacterium sinense</name>
    <dbReference type="NCBI Taxonomy" id="875328"/>
    <lineage>
        <taxon>Bacteria</taxon>
        <taxon>Bacillati</taxon>
        <taxon>Actinomycetota</taxon>
        <taxon>Actinomycetes</taxon>
        <taxon>Mycobacteriales</taxon>
        <taxon>Mycobacteriaceae</taxon>
        <taxon>Mycolicibacter</taxon>
    </lineage>
</organism>
<dbReference type="Proteomes" id="UP000093943">
    <property type="component" value="Unassembled WGS sequence"/>
</dbReference>
<dbReference type="AlphaFoldDB" id="A0A1A2XSX2"/>
<comment type="caution">
    <text evidence="1">The sequence shown here is derived from an EMBL/GenBank/DDBJ whole genome shotgun (WGS) entry which is preliminary data.</text>
</comment>
<evidence type="ECO:0000313" key="1">
    <source>
        <dbReference type="EMBL" id="OBI28187.1"/>
    </source>
</evidence>
<evidence type="ECO:0000313" key="2">
    <source>
        <dbReference type="Proteomes" id="UP000093943"/>
    </source>
</evidence>
<sequence length="98" mass="10629">MTTTPIELTRTINGEPMMSATAMGLLFAIDASTVEQYMKTNIVGGALRFPPEWIRAGKRRSKEAAAATGSNDVFDILAYWARRDLGAEVVFTDDGSGQ</sequence>
<dbReference type="EMBL" id="LZKG01000106">
    <property type="protein sequence ID" value="OBI28187.1"/>
    <property type="molecule type" value="Genomic_DNA"/>
</dbReference>
<dbReference type="RefSeq" id="WP_065019303.1">
    <property type="nucleotide sequence ID" value="NZ_LZKG01000106.1"/>
</dbReference>